<reference evidence="1 2" key="1">
    <citation type="submission" date="2013-02" db="EMBL/GenBank/DDBJ databases">
        <authorList>
            <person name="Harkins D.M."/>
            <person name="Durkin A.S."/>
            <person name="Brinkac L.M."/>
            <person name="Haft D.H."/>
            <person name="Selengut J.D."/>
            <person name="Sanka R."/>
            <person name="DePew J."/>
            <person name="Purushe J."/>
            <person name="Haake D.A."/>
            <person name="Matsunaga J."/>
            <person name="Vinetz J.M."/>
            <person name="Sutton G.G."/>
            <person name="Nierman W.C."/>
            <person name="Fouts D.E."/>
        </authorList>
    </citation>
    <scope>NUCLEOTIDE SEQUENCE [LARGE SCALE GENOMIC DNA]</scope>
    <source>
        <strain evidence="1 2">Ecochallenge</strain>
    </source>
</reference>
<gene>
    <name evidence="1" type="ORF">LEP1GSC043_0027</name>
</gene>
<dbReference type="EMBL" id="AHMI02000168">
    <property type="protein sequence ID" value="EMY14388.1"/>
    <property type="molecule type" value="Genomic_DNA"/>
</dbReference>
<protein>
    <submittedName>
        <fullName evidence="1">Uncharacterized protein</fullName>
    </submittedName>
</protein>
<comment type="caution">
    <text evidence="1">The sequence shown here is derived from an EMBL/GenBank/DDBJ whole genome shotgun (WGS) entry which is preliminary data.</text>
</comment>
<accession>N1U1K9</accession>
<sequence>MKDFFQIEKILIADPYPQTPHLESVALLSPKNPPISG</sequence>
<evidence type="ECO:0000313" key="1">
    <source>
        <dbReference type="EMBL" id="EMY14388.1"/>
    </source>
</evidence>
<organism evidence="1 2">
    <name type="scientific">Leptospira weilii str. Ecochallenge</name>
    <dbReference type="NCBI Taxonomy" id="1049986"/>
    <lineage>
        <taxon>Bacteria</taxon>
        <taxon>Pseudomonadati</taxon>
        <taxon>Spirochaetota</taxon>
        <taxon>Spirochaetia</taxon>
        <taxon>Leptospirales</taxon>
        <taxon>Leptospiraceae</taxon>
        <taxon>Leptospira</taxon>
    </lineage>
</organism>
<evidence type="ECO:0000313" key="2">
    <source>
        <dbReference type="Proteomes" id="UP000012249"/>
    </source>
</evidence>
<proteinExistence type="predicted"/>
<dbReference type="Proteomes" id="UP000012249">
    <property type="component" value="Unassembled WGS sequence"/>
</dbReference>
<name>N1U1K9_9LEPT</name>
<dbReference type="AlphaFoldDB" id="N1U1K9"/>